<organism evidence="1 2">
    <name type="scientific">Owenia fusiformis</name>
    <name type="common">Polychaete worm</name>
    <dbReference type="NCBI Taxonomy" id="6347"/>
    <lineage>
        <taxon>Eukaryota</taxon>
        <taxon>Metazoa</taxon>
        <taxon>Spiralia</taxon>
        <taxon>Lophotrochozoa</taxon>
        <taxon>Annelida</taxon>
        <taxon>Polychaeta</taxon>
        <taxon>Sedentaria</taxon>
        <taxon>Canalipalpata</taxon>
        <taxon>Sabellida</taxon>
        <taxon>Oweniida</taxon>
        <taxon>Oweniidae</taxon>
        <taxon>Owenia</taxon>
    </lineage>
</organism>
<comment type="caution">
    <text evidence="1">The sequence shown here is derived from an EMBL/GenBank/DDBJ whole genome shotgun (WGS) entry which is preliminary data.</text>
</comment>
<dbReference type="Proteomes" id="UP000749559">
    <property type="component" value="Unassembled WGS sequence"/>
</dbReference>
<keyword evidence="2" id="KW-1185">Reference proteome</keyword>
<dbReference type="AlphaFoldDB" id="A0A8J1UNZ8"/>
<evidence type="ECO:0000313" key="2">
    <source>
        <dbReference type="Proteomes" id="UP000749559"/>
    </source>
</evidence>
<proteinExistence type="predicted"/>
<dbReference type="EMBL" id="CAIIXF020000003">
    <property type="protein sequence ID" value="CAH1780005.1"/>
    <property type="molecule type" value="Genomic_DNA"/>
</dbReference>
<evidence type="ECO:0000313" key="1">
    <source>
        <dbReference type="EMBL" id="CAH1780005.1"/>
    </source>
</evidence>
<reference evidence="1" key="1">
    <citation type="submission" date="2022-03" db="EMBL/GenBank/DDBJ databases">
        <authorList>
            <person name="Martin C."/>
        </authorList>
    </citation>
    <scope>NUCLEOTIDE SEQUENCE</scope>
</reference>
<sequence length="146" mass="15921">MNFLTTIVLALVISIARSQTVCTGPDGDHPIDDVWTETKNPPGIDGTCHCDEYKDHWINLGDCPGPAIQCDAATKYCVWKGCKKFDESTEQNVYYKPGYVDIVGISTCTCKSVNDIGGPPANQDALYPEEYDWHCVISGGPPPPPL</sequence>
<protein>
    <submittedName>
        <fullName evidence="1">Uncharacterized protein</fullName>
    </submittedName>
</protein>
<gene>
    <name evidence="1" type="ORF">OFUS_LOCUS6754</name>
</gene>
<name>A0A8J1UNZ8_OWEFU</name>
<accession>A0A8J1UNZ8</accession>